<protein>
    <submittedName>
        <fullName evidence="1">Uncharacterized protein</fullName>
    </submittedName>
</protein>
<proteinExistence type="predicted"/>
<dbReference type="Proteomes" id="UP000184050">
    <property type="component" value="Unassembled WGS sequence"/>
</dbReference>
<dbReference type="EMBL" id="FQZE01000080">
    <property type="protein sequence ID" value="SHK12622.1"/>
    <property type="molecule type" value="Genomic_DNA"/>
</dbReference>
<accession>A0A1M6PXJ3</accession>
<evidence type="ECO:0000313" key="2">
    <source>
        <dbReference type="Proteomes" id="UP000184050"/>
    </source>
</evidence>
<dbReference type="STRING" id="1168035.SAMN05444280_1801"/>
<keyword evidence="2" id="KW-1185">Reference proteome</keyword>
<sequence length="519" mass="59457">SNSAQLHYDFYLNDSTYIGDTKYFSFSFTPKNKYNPLFTGRFTVEDSTFALSNIYAYVQQEANINFVNGFKANVNYAKTDESIWFYNNQEISLNLALTLNKDTVSKYDSQRIDEVSSGNWLVTKTTQYSTSKRLEAVRPRNWKNQPEFEAVNHFDEGTYMRVEKLKENSVVQGIDAIGGAVLTSYVDVGKIEIGPVFDIYSTNAIEGQRFSLPLRTGEKMFERFTVGGFLGYGTKSNELKYGVNFGYQPLPTDKIIIRGNYSDDYSLVSQDKYLRFIKKNPNTRGNGNFIAALTSREQNPYLKEEKNFNLIFEYNANEDFNIEVSPYFLHSKSTPNVRFIKDNAEYNAYNNYGILLNTRLAFGQYYDKYYFTRVYYIDETPVINLSLDLGQVKLPGVSDGEGLYAQFHGSVVGRVNMGLTFMRYMLNGGYLFGDAPYDLLDQPVGSMSLGYAKYRFNLLHHAAFAHNLYTNFHWDLNGGGIILNRIPLLRNLKLREMVSLKCHYGKLTGSYKPVFDLPG</sequence>
<gene>
    <name evidence="1" type="ORF">SAMN05444280_1801</name>
</gene>
<reference evidence="1 2" key="1">
    <citation type="submission" date="2016-11" db="EMBL/GenBank/DDBJ databases">
        <authorList>
            <person name="Jaros S."/>
            <person name="Januszkiewicz K."/>
            <person name="Wedrychowicz H."/>
        </authorList>
    </citation>
    <scope>NUCLEOTIDE SEQUENCE [LARGE SCALE GENOMIC DNA]</scope>
    <source>
        <strain evidence="1 2">DSM 27063</strain>
    </source>
</reference>
<dbReference type="RefSeq" id="WP_245792742.1">
    <property type="nucleotide sequence ID" value="NZ_FQZE01000080.1"/>
</dbReference>
<evidence type="ECO:0000313" key="1">
    <source>
        <dbReference type="EMBL" id="SHK12622.1"/>
    </source>
</evidence>
<feature type="non-terminal residue" evidence="1">
    <location>
        <position position="1"/>
    </location>
</feature>
<organism evidence="1 2">
    <name type="scientific">Tangfeifania diversioriginum</name>
    <dbReference type="NCBI Taxonomy" id="1168035"/>
    <lineage>
        <taxon>Bacteria</taxon>
        <taxon>Pseudomonadati</taxon>
        <taxon>Bacteroidota</taxon>
        <taxon>Bacteroidia</taxon>
        <taxon>Marinilabiliales</taxon>
        <taxon>Prolixibacteraceae</taxon>
        <taxon>Tangfeifania</taxon>
    </lineage>
</organism>
<name>A0A1M6PXJ3_9BACT</name>
<feature type="non-terminal residue" evidence="1">
    <location>
        <position position="519"/>
    </location>
</feature>
<dbReference type="AlphaFoldDB" id="A0A1M6PXJ3"/>